<protein>
    <recommendedName>
        <fullName evidence="3">CopG family transcriptional regulator</fullName>
    </recommendedName>
</protein>
<dbReference type="eggNOG" id="COG4877">
    <property type="taxonomic scope" value="Bacteria"/>
</dbReference>
<dbReference type="Gene3D" id="1.10.1220.10">
    <property type="entry name" value="Met repressor-like"/>
    <property type="match status" value="1"/>
</dbReference>
<proteinExistence type="predicted"/>
<gene>
    <name evidence="1" type="ORF">CLOLEP_00690</name>
</gene>
<accession>A7VQ63</accession>
<reference evidence="1 2" key="2">
    <citation type="submission" date="2007-08" db="EMBL/GenBank/DDBJ databases">
        <authorList>
            <person name="Fulton L."/>
            <person name="Clifton S."/>
            <person name="Fulton B."/>
            <person name="Xu J."/>
            <person name="Minx P."/>
            <person name="Pepin K.H."/>
            <person name="Johnson M."/>
            <person name="Thiruvilangam P."/>
            <person name="Bhonagiri V."/>
            <person name="Nash W.E."/>
            <person name="Wang C."/>
            <person name="Mardis E.R."/>
            <person name="Wilson R.K."/>
        </authorList>
    </citation>
    <scope>NUCLEOTIDE SEQUENCE [LARGE SCALE GENOMIC DNA]</scope>
    <source>
        <strain evidence="1 2">DSM 753</strain>
    </source>
</reference>
<evidence type="ECO:0000313" key="1">
    <source>
        <dbReference type="EMBL" id="EDO62568.1"/>
    </source>
</evidence>
<dbReference type="SUPFAM" id="SSF47598">
    <property type="entry name" value="Ribbon-helix-helix"/>
    <property type="match status" value="1"/>
</dbReference>
<dbReference type="Proteomes" id="UP000003490">
    <property type="component" value="Unassembled WGS sequence"/>
</dbReference>
<reference evidence="1 2" key="1">
    <citation type="submission" date="2007-08" db="EMBL/GenBank/DDBJ databases">
        <title>Draft genome sequence of Clostridium leptum (DSM 753).</title>
        <authorList>
            <person name="Sudarsanam P."/>
            <person name="Ley R."/>
            <person name="Guruge J."/>
            <person name="Turnbaugh P.J."/>
            <person name="Mahowald M."/>
            <person name="Liep D."/>
            <person name="Gordon J."/>
        </authorList>
    </citation>
    <scope>NUCLEOTIDE SEQUENCE [LARGE SCALE GENOMIC DNA]</scope>
    <source>
        <strain evidence="1 2">DSM 753</strain>
    </source>
</reference>
<dbReference type="AlphaFoldDB" id="A7VQ63"/>
<organism evidence="1 2">
    <name type="scientific">[Clostridium] leptum DSM 753</name>
    <dbReference type="NCBI Taxonomy" id="428125"/>
    <lineage>
        <taxon>Bacteria</taxon>
        <taxon>Bacillati</taxon>
        <taxon>Bacillota</taxon>
        <taxon>Clostridia</taxon>
        <taxon>Eubacteriales</taxon>
        <taxon>Oscillospiraceae</taxon>
        <taxon>Oscillospiraceae incertae sedis</taxon>
    </lineage>
</organism>
<dbReference type="InterPro" id="IPR010985">
    <property type="entry name" value="Ribbon_hlx_hlx"/>
</dbReference>
<dbReference type="GO" id="GO:0006355">
    <property type="term" value="P:regulation of DNA-templated transcription"/>
    <property type="evidence" value="ECO:0007669"/>
    <property type="project" value="InterPro"/>
</dbReference>
<evidence type="ECO:0000313" key="2">
    <source>
        <dbReference type="Proteomes" id="UP000003490"/>
    </source>
</evidence>
<evidence type="ECO:0008006" key="3">
    <source>
        <dbReference type="Google" id="ProtNLM"/>
    </source>
</evidence>
<dbReference type="EMBL" id="ABCB02000014">
    <property type="protein sequence ID" value="EDO62568.1"/>
    <property type="molecule type" value="Genomic_DNA"/>
</dbReference>
<dbReference type="InterPro" id="IPR013321">
    <property type="entry name" value="Arc_rbn_hlx_hlx"/>
</dbReference>
<name>A7VQ63_9FIRM</name>
<comment type="caution">
    <text evidence="1">The sequence shown here is derived from an EMBL/GenBank/DDBJ whole genome shotgun (WGS) entry which is preliminary data.</text>
</comment>
<dbReference type="HOGENOM" id="CLU_156623_1_2_9"/>
<sequence>MPMEKKDNEKKQILLRLAPSLWKDLAAWAEDDYRSINGQIEFLLSECVRKRKSRAQKEAVMQEKFLSGEITPEEYHTWLKNRKLSEK</sequence>